<reference evidence="3 4" key="1">
    <citation type="submission" date="2023-01" db="EMBL/GenBank/DDBJ databases">
        <title>Analysis of 21 Apiospora genomes using comparative genomics revels a genus with tremendous synthesis potential of carbohydrate active enzymes and secondary metabolites.</title>
        <authorList>
            <person name="Sorensen T."/>
        </authorList>
    </citation>
    <scope>NUCLEOTIDE SEQUENCE [LARGE SCALE GENOMIC DNA]</scope>
    <source>
        <strain evidence="3 4">CBS 33761</strain>
    </source>
</reference>
<name>A0ABR1T0D7_9PEZI</name>
<dbReference type="PROSITE" id="PS51257">
    <property type="entry name" value="PROKAR_LIPOPROTEIN"/>
    <property type="match status" value="1"/>
</dbReference>
<organism evidence="3 4">
    <name type="scientific">Apiospora rasikravindrae</name>
    <dbReference type="NCBI Taxonomy" id="990691"/>
    <lineage>
        <taxon>Eukaryota</taxon>
        <taxon>Fungi</taxon>
        <taxon>Dikarya</taxon>
        <taxon>Ascomycota</taxon>
        <taxon>Pezizomycotina</taxon>
        <taxon>Sordariomycetes</taxon>
        <taxon>Xylariomycetidae</taxon>
        <taxon>Amphisphaeriales</taxon>
        <taxon>Apiosporaceae</taxon>
        <taxon>Apiospora</taxon>
    </lineage>
</organism>
<proteinExistence type="predicted"/>
<evidence type="ECO:0000259" key="2">
    <source>
        <dbReference type="Pfam" id="PF26534"/>
    </source>
</evidence>
<dbReference type="InterPro" id="IPR058645">
    <property type="entry name" value="NTF2-like_dom_7"/>
</dbReference>
<dbReference type="Proteomes" id="UP001444661">
    <property type="component" value="Unassembled WGS sequence"/>
</dbReference>
<comment type="caution">
    <text evidence="3">The sequence shown here is derived from an EMBL/GenBank/DDBJ whole genome shotgun (WGS) entry which is preliminary data.</text>
</comment>
<sequence>MRLLASLFFTTVVSGACAAPHPEAGDSHGGKCLTQPAVKEITDNYAQVIGNYTDSLADKFISDDFTDTSDSINVLAQQPLGSVTFPSKAAFKAGQSQLPKIPLVVKSVNAVTCDTIVLRWTQTFGNPAKPAQGISILVNAFDGKKGWQLKTLYTEFNSLTYFTNTGGSCTPPPRA</sequence>
<dbReference type="Pfam" id="PF26534">
    <property type="entry name" value="NTF2_7"/>
    <property type="match status" value="1"/>
</dbReference>
<gene>
    <name evidence="3" type="ORF">PG993_008457</name>
</gene>
<keyword evidence="1" id="KW-0732">Signal</keyword>
<feature type="signal peptide" evidence="1">
    <location>
        <begin position="1"/>
        <end position="18"/>
    </location>
</feature>
<protein>
    <recommendedName>
        <fullName evidence="2">NTF2-like domain-containing protein</fullName>
    </recommendedName>
</protein>
<feature type="domain" description="NTF2-like" evidence="2">
    <location>
        <begin position="31"/>
        <end position="167"/>
    </location>
</feature>
<evidence type="ECO:0000256" key="1">
    <source>
        <dbReference type="SAM" id="SignalP"/>
    </source>
</evidence>
<feature type="chain" id="PRO_5046420212" description="NTF2-like domain-containing protein" evidence="1">
    <location>
        <begin position="19"/>
        <end position="175"/>
    </location>
</feature>
<evidence type="ECO:0000313" key="4">
    <source>
        <dbReference type="Proteomes" id="UP001444661"/>
    </source>
</evidence>
<evidence type="ECO:0000313" key="3">
    <source>
        <dbReference type="EMBL" id="KAK8040046.1"/>
    </source>
</evidence>
<dbReference type="EMBL" id="JAQQWK010000006">
    <property type="protein sequence ID" value="KAK8040046.1"/>
    <property type="molecule type" value="Genomic_DNA"/>
</dbReference>
<keyword evidence="4" id="KW-1185">Reference proteome</keyword>
<accession>A0ABR1T0D7</accession>